<sequence>MNWQKVRSTEGSAISRAGNQWGGGARWAATSTLAEPGKPGTERVALRALSLPSLLRCLEEGRERWRRTRLGHQVSKVGMEREVRRELARRNPSGRGGYEGKKGNFPSSRRVLKPPFLTPPPPPPRPPHPLAISVATGSFCNSTPGRGGPSLGSQACWPRLGVAWLFALPLSSLSAPFSSPLSFALGALRDPE</sequence>
<reference evidence="2" key="1">
    <citation type="submission" date="2023-04" db="EMBL/GenBank/DDBJ databases">
        <authorList>
            <consortium name="ELIXIR-Norway"/>
        </authorList>
    </citation>
    <scope>NUCLEOTIDE SEQUENCE [LARGE SCALE GENOMIC DNA]</scope>
</reference>
<evidence type="ECO:0000313" key="3">
    <source>
        <dbReference type="Proteomes" id="UP001176941"/>
    </source>
</evidence>
<protein>
    <submittedName>
        <fullName evidence="2">Uncharacterized protein</fullName>
    </submittedName>
</protein>
<feature type="compositionally biased region" description="Polar residues" evidence="1">
    <location>
        <begin position="1"/>
        <end position="12"/>
    </location>
</feature>
<dbReference type="EMBL" id="OX459938">
    <property type="protein sequence ID" value="CAI9160469.1"/>
    <property type="molecule type" value="Genomic_DNA"/>
</dbReference>
<gene>
    <name evidence="2" type="ORF">MRATA1EN1_LOCUS9431</name>
</gene>
<feature type="region of interest" description="Disordered" evidence="1">
    <location>
        <begin position="88"/>
        <end position="128"/>
    </location>
</feature>
<evidence type="ECO:0000256" key="1">
    <source>
        <dbReference type="SAM" id="MobiDB-lite"/>
    </source>
</evidence>
<organism evidence="2 3">
    <name type="scientific">Rangifer tarandus platyrhynchus</name>
    <name type="common">Svalbard reindeer</name>
    <dbReference type="NCBI Taxonomy" id="3082113"/>
    <lineage>
        <taxon>Eukaryota</taxon>
        <taxon>Metazoa</taxon>
        <taxon>Chordata</taxon>
        <taxon>Craniata</taxon>
        <taxon>Vertebrata</taxon>
        <taxon>Euteleostomi</taxon>
        <taxon>Mammalia</taxon>
        <taxon>Eutheria</taxon>
        <taxon>Laurasiatheria</taxon>
        <taxon>Artiodactyla</taxon>
        <taxon>Ruminantia</taxon>
        <taxon>Pecora</taxon>
        <taxon>Cervidae</taxon>
        <taxon>Odocoileinae</taxon>
        <taxon>Rangifer</taxon>
    </lineage>
</organism>
<evidence type="ECO:0000313" key="2">
    <source>
        <dbReference type="EMBL" id="CAI9160469.1"/>
    </source>
</evidence>
<feature type="compositionally biased region" description="Pro residues" evidence="1">
    <location>
        <begin position="116"/>
        <end position="128"/>
    </location>
</feature>
<accession>A0ABN8YL57</accession>
<proteinExistence type="predicted"/>
<feature type="region of interest" description="Disordered" evidence="1">
    <location>
        <begin position="1"/>
        <end position="24"/>
    </location>
</feature>
<keyword evidence="3" id="KW-1185">Reference proteome</keyword>
<name>A0ABN8YL57_RANTA</name>
<dbReference type="Proteomes" id="UP001176941">
    <property type="component" value="Chromosome 2"/>
</dbReference>